<accession>A0A9J6CVJ9</accession>
<dbReference type="EMBL" id="JABSTU010006235">
    <property type="protein sequence ID" value="KAH7934564.1"/>
    <property type="molecule type" value="Genomic_DNA"/>
</dbReference>
<protein>
    <submittedName>
        <fullName evidence="1">Uncharacterized protein</fullName>
    </submittedName>
</protein>
<dbReference type="AlphaFoldDB" id="A0A9J6CVJ9"/>
<evidence type="ECO:0000313" key="1">
    <source>
        <dbReference type="EMBL" id="KAH7934564.1"/>
    </source>
</evidence>
<evidence type="ECO:0000313" key="2">
    <source>
        <dbReference type="Proteomes" id="UP000821866"/>
    </source>
</evidence>
<organism evidence="1 2">
    <name type="scientific">Rhipicephalus microplus</name>
    <name type="common">Cattle tick</name>
    <name type="synonym">Boophilus microplus</name>
    <dbReference type="NCBI Taxonomy" id="6941"/>
    <lineage>
        <taxon>Eukaryota</taxon>
        <taxon>Metazoa</taxon>
        <taxon>Ecdysozoa</taxon>
        <taxon>Arthropoda</taxon>
        <taxon>Chelicerata</taxon>
        <taxon>Arachnida</taxon>
        <taxon>Acari</taxon>
        <taxon>Parasitiformes</taxon>
        <taxon>Ixodida</taxon>
        <taxon>Ixodoidea</taxon>
        <taxon>Ixodidae</taxon>
        <taxon>Rhipicephalinae</taxon>
        <taxon>Rhipicephalus</taxon>
        <taxon>Boophilus</taxon>
    </lineage>
</organism>
<name>A0A9J6CVJ9_RHIMP</name>
<keyword evidence="2" id="KW-1185">Reference proteome</keyword>
<reference evidence="1" key="2">
    <citation type="submission" date="2021-09" db="EMBL/GenBank/DDBJ databases">
        <authorList>
            <person name="Jia N."/>
            <person name="Wang J."/>
            <person name="Shi W."/>
            <person name="Du L."/>
            <person name="Sun Y."/>
            <person name="Zhan W."/>
            <person name="Jiang J."/>
            <person name="Wang Q."/>
            <person name="Zhang B."/>
            <person name="Ji P."/>
            <person name="Sakyi L.B."/>
            <person name="Cui X."/>
            <person name="Yuan T."/>
            <person name="Jiang B."/>
            <person name="Yang W."/>
            <person name="Lam T.T.-Y."/>
            <person name="Chang Q."/>
            <person name="Ding S."/>
            <person name="Wang X."/>
            <person name="Zhu J."/>
            <person name="Ruan X."/>
            <person name="Zhao L."/>
            <person name="Wei J."/>
            <person name="Que T."/>
            <person name="Du C."/>
            <person name="Cheng J."/>
            <person name="Dai P."/>
            <person name="Han X."/>
            <person name="Huang E."/>
            <person name="Gao Y."/>
            <person name="Liu J."/>
            <person name="Shao H."/>
            <person name="Ye R."/>
            <person name="Li L."/>
            <person name="Wei W."/>
            <person name="Wang X."/>
            <person name="Wang C."/>
            <person name="Huo Q."/>
            <person name="Li W."/>
            <person name="Guo W."/>
            <person name="Chen H."/>
            <person name="Chen S."/>
            <person name="Zhou L."/>
            <person name="Zhou L."/>
            <person name="Ni X."/>
            <person name="Tian J."/>
            <person name="Zhou Y."/>
            <person name="Sheng Y."/>
            <person name="Liu T."/>
            <person name="Pan Y."/>
            <person name="Xia L."/>
            <person name="Li J."/>
            <person name="Zhao F."/>
            <person name="Cao W."/>
        </authorList>
    </citation>
    <scope>NUCLEOTIDE SEQUENCE</scope>
    <source>
        <strain evidence="1">Rmic-2018</strain>
        <tissue evidence="1">Larvae</tissue>
    </source>
</reference>
<dbReference type="Proteomes" id="UP000821866">
    <property type="component" value="Unassembled WGS sequence"/>
</dbReference>
<gene>
    <name evidence="1" type="ORF">HPB51_029068</name>
</gene>
<sequence length="207" mass="23256">MRDAVVEGSANFDHLGLFNVHPNVNTRAYNIFASIGNAATAAGIRSRSLRTFVDASQIHQGQVFERWAPFGALAICSEFRGLREVECPSGEYKTKLSSPLSARHCAGEIPFRFRWSGAYEMPELCCFDDVRKSTRSGSCHQLQRVRINIVRLVDGDRQVVRSGAEEPAGRFQVHSGALPKKDCRTRKALSLLQERWIMRRTLRACDT</sequence>
<proteinExistence type="predicted"/>
<comment type="caution">
    <text evidence="1">The sequence shown here is derived from an EMBL/GenBank/DDBJ whole genome shotgun (WGS) entry which is preliminary data.</text>
</comment>
<reference evidence="1" key="1">
    <citation type="journal article" date="2020" name="Cell">
        <title>Large-Scale Comparative Analyses of Tick Genomes Elucidate Their Genetic Diversity and Vector Capacities.</title>
        <authorList>
            <consortium name="Tick Genome and Microbiome Consortium (TIGMIC)"/>
            <person name="Jia N."/>
            <person name="Wang J."/>
            <person name="Shi W."/>
            <person name="Du L."/>
            <person name="Sun Y."/>
            <person name="Zhan W."/>
            <person name="Jiang J.F."/>
            <person name="Wang Q."/>
            <person name="Zhang B."/>
            <person name="Ji P."/>
            <person name="Bell-Sakyi L."/>
            <person name="Cui X.M."/>
            <person name="Yuan T.T."/>
            <person name="Jiang B.G."/>
            <person name="Yang W.F."/>
            <person name="Lam T.T."/>
            <person name="Chang Q.C."/>
            <person name="Ding S.J."/>
            <person name="Wang X.J."/>
            <person name="Zhu J.G."/>
            <person name="Ruan X.D."/>
            <person name="Zhao L."/>
            <person name="Wei J.T."/>
            <person name="Ye R.Z."/>
            <person name="Que T.C."/>
            <person name="Du C.H."/>
            <person name="Zhou Y.H."/>
            <person name="Cheng J.X."/>
            <person name="Dai P.F."/>
            <person name="Guo W.B."/>
            <person name="Han X.H."/>
            <person name="Huang E.J."/>
            <person name="Li L.F."/>
            <person name="Wei W."/>
            <person name="Gao Y.C."/>
            <person name="Liu J.Z."/>
            <person name="Shao H.Z."/>
            <person name="Wang X."/>
            <person name="Wang C.C."/>
            <person name="Yang T.C."/>
            <person name="Huo Q.B."/>
            <person name="Li W."/>
            <person name="Chen H.Y."/>
            <person name="Chen S.E."/>
            <person name="Zhou L.G."/>
            <person name="Ni X.B."/>
            <person name="Tian J.H."/>
            <person name="Sheng Y."/>
            <person name="Liu T."/>
            <person name="Pan Y.S."/>
            <person name="Xia L.Y."/>
            <person name="Li J."/>
            <person name="Zhao F."/>
            <person name="Cao W.C."/>
        </authorList>
    </citation>
    <scope>NUCLEOTIDE SEQUENCE</scope>
    <source>
        <strain evidence="1">Rmic-2018</strain>
    </source>
</reference>